<comment type="caution">
    <text evidence="5">The sequence shown here is derived from an EMBL/GenBank/DDBJ whole genome shotgun (WGS) entry which is preliminary data.</text>
</comment>
<proteinExistence type="inferred from homology"/>
<dbReference type="STRING" id="2064.TR51_26955"/>
<dbReference type="Proteomes" id="UP000032066">
    <property type="component" value="Unassembled WGS sequence"/>
</dbReference>
<protein>
    <submittedName>
        <fullName evidence="5">Hydrolase</fullName>
    </submittedName>
</protein>
<dbReference type="Gene3D" id="3.40.50.1000">
    <property type="entry name" value="HAD superfamily/HAD-like"/>
    <property type="match status" value="1"/>
</dbReference>
<evidence type="ECO:0000256" key="4">
    <source>
        <dbReference type="ARBA" id="ARBA00022842"/>
    </source>
</evidence>
<name>A0A0D0PVP0_KITGR</name>
<dbReference type="GO" id="GO:0046872">
    <property type="term" value="F:metal ion binding"/>
    <property type="evidence" value="ECO:0007669"/>
    <property type="project" value="UniProtKB-KW"/>
</dbReference>
<dbReference type="InterPro" id="IPR023214">
    <property type="entry name" value="HAD_sf"/>
</dbReference>
<dbReference type="NCBIfam" id="TIGR01509">
    <property type="entry name" value="HAD-SF-IA-v3"/>
    <property type="match status" value="1"/>
</dbReference>
<keyword evidence="5" id="KW-0378">Hydrolase</keyword>
<dbReference type="OrthoDB" id="9812856at2"/>
<sequence length="216" mass="23495">MSYDLLILDNDGVLVDSEPIANRVLAEYLTELGFPTTVEDSYRDFMGTAAHHVHDVIAERYGAALPEGFDDLFHDRVFAAFEGELRPVPGAEKFLAHLQEHGVRYCVASSAHHSWIRTAHRLTGLSRHFTDDLLFSAQDVGIGKPAPDLFLHAARTMGADPARCLVLEDSANGVLAARAAGMDVYGYTALTDPEKLDAAGATGLYADLERAVDLLN</sequence>
<dbReference type="InterPro" id="IPR036412">
    <property type="entry name" value="HAD-like_sf"/>
</dbReference>
<dbReference type="EMBL" id="JXZB01000004">
    <property type="protein sequence ID" value="KIQ62628.1"/>
    <property type="molecule type" value="Genomic_DNA"/>
</dbReference>
<dbReference type="Pfam" id="PF00702">
    <property type="entry name" value="Hydrolase"/>
    <property type="match status" value="1"/>
</dbReference>
<comment type="similarity">
    <text evidence="2">Belongs to the HAD-like hydrolase superfamily. CbbY/CbbZ/Gph/YieH family.</text>
</comment>
<evidence type="ECO:0000256" key="2">
    <source>
        <dbReference type="ARBA" id="ARBA00006171"/>
    </source>
</evidence>
<dbReference type="SFLD" id="SFLDS00003">
    <property type="entry name" value="Haloacid_Dehalogenase"/>
    <property type="match status" value="1"/>
</dbReference>
<evidence type="ECO:0000313" key="6">
    <source>
        <dbReference type="Proteomes" id="UP000032066"/>
    </source>
</evidence>
<evidence type="ECO:0000256" key="1">
    <source>
        <dbReference type="ARBA" id="ARBA00001946"/>
    </source>
</evidence>
<evidence type="ECO:0000256" key="3">
    <source>
        <dbReference type="ARBA" id="ARBA00022723"/>
    </source>
</evidence>
<dbReference type="Gene3D" id="1.10.150.240">
    <property type="entry name" value="Putative phosphatase, domain 2"/>
    <property type="match status" value="1"/>
</dbReference>
<reference evidence="5 6" key="1">
    <citation type="submission" date="2015-02" db="EMBL/GenBank/DDBJ databases">
        <title>Draft genome sequence of Kitasatospora griseola MF730-N6, a bafilomycin, terpentecin and satosporin producer.</title>
        <authorList>
            <person name="Arens J.C."/>
            <person name="Haltli B."/>
            <person name="Kerr R.G."/>
        </authorList>
    </citation>
    <scope>NUCLEOTIDE SEQUENCE [LARGE SCALE GENOMIC DNA]</scope>
    <source>
        <strain evidence="5 6">MF730-N6</strain>
    </source>
</reference>
<dbReference type="InterPro" id="IPR006439">
    <property type="entry name" value="HAD-SF_hydro_IA"/>
</dbReference>
<dbReference type="RefSeq" id="WP_043914788.1">
    <property type="nucleotide sequence ID" value="NZ_JXZB01000004.1"/>
</dbReference>
<dbReference type="PANTHER" id="PTHR46193:SF10">
    <property type="entry name" value="6-PHOSPHOGLUCONATE PHOSPHATASE"/>
    <property type="match status" value="1"/>
</dbReference>
<keyword evidence="6" id="KW-1185">Reference proteome</keyword>
<dbReference type="GO" id="GO:0016787">
    <property type="term" value="F:hydrolase activity"/>
    <property type="evidence" value="ECO:0007669"/>
    <property type="project" value="UniProtKB-KW"/>
</dbReference>
<dbReference type="InterPro" id="IPR051600">
    <property type="entry name" value="Beta-PGM-like"/>
</dbReference>
<dbReference type="PANTHER" id="PTHR46193">
    <property type="entry name" value="6-PHOSPHOGLUCONATE PHOSPHATASE"/>
    <property type="match status" value="1"/>
</dbReference>
<keyword evidence="4" id="KW-0460">Magnesium</keyword>
<gene>
    <name evidence="5" type="ORF">TR51_26955</name>
</gene>
<dbReference type="SFLD" id="SFLDG01129">
    <property type="entry name" value="C1.5:_HAD__Beta-PGM__Phosphata"/>
    <property type="match status" value="1"/>
</dbReference>
<dbReference type="AlphaFoldDB" id="A0A0D0PVP0"/>
<dbReference type="SUPFAM" id="SSF56784">
    <property type="entry name" value="HAD-like"/>
    <property type="match status" value="1"/>
</dbReference>
<dbReference type="SFLD" id="SFLDG01135">
    <property type="entry name" value="C1.5.6:_HAD__Beta-PGM__Phospha"/>
    <property type="match status" value="1"/>
</dbReference>
<dbReference type="InterPro" id="IPR023198">
    <property type="entry name" value="PGP-like_dom2"/>
</dbReference>
<keyword evidence="3" id="KW-0479">Metal-binding</keyword>
<dbReference type="CDD" id="cd07526">
    <property type="entry name" value="HAD_BPGM_like"/>
    <property type="match status" value="1"/>
</dbReference>
<organism evidence="5 6">
    <name type="scientific">Kitasatospora griseola</name>
    <name type="common">Streptomyces griseolosporeus</name>
    <dbReference type="NCBI Taxonomy" id="2064"/>
    <lineage>
        <taxon>Bacteria</taxon>
        <taxon>Bacillati</taxon>
        <taxon>Actinomycetota</taxon>
        <taxon>Actinomycetes</taxon>
        <taxon>Kitasatosporales</taxon>
        <taxon>Streptomycetaceae</taxon>
        <taxon>Kitasatospora</taxon>
    </lineage>
</organism>
<dbReference type="PATRIC" id="fig|2064.6.peg.5723"/>
<evidence type="ECO:0000313" key="5">
    <source>
        <dbReference type="EMBL" id="KIQ62628.1"/>
    </source>
</evidence>
<comment type="cofactor">
    <cofactor evidence="1">
        <name>Mg(2+)</name>
        <dbReference type="ChEBI" id="CHEBI:18420"/>
    </cofactor>
</comment>
<accession>A0A0D0PVP0</accession>